<proteinExistence type="predicted"/>
<evidence type="ECO:0000256" key="1">
    <source>
        <dbReference type="SAM" id="SignalP"/>
    </source>
</evidence>
<gene>
    <name evidence="2" type="ORF">J0A65_10105</name>
</gene>
<dbReference type="Proteomes" id="UP000663992">
    <property type="component" value="Unassembled WGS sequence"/>
</dbReference>
<dbReference type="EMBL" id="JAFKCS010000008">
    <property type="protein sequence ID" value="MBN7820217.1"/>
    <property type="molecule type" value="Genomic_DNA"/>
</dbReference>
<accession>A0ABS3CSX0</accession>
<keyword evidence="3" id="KW-1185">Reference proteome</keyword>
<reference evidence="2 3" key="1">
    <citation type="submission" date="2021-03" db="EMBL/GenBank/DDBJ databases">
        <title>novel species isolated from a fishpond in China.</title>
        <authorList>
            <person name="Lu H."/>
            <person name="Cai Z."/>
        </authorList>
    </citation>
    <scope>NUCLEOTIDE SEQUENCE [LARGE SCALE GENOMIC DNA]</scope>
    <source>
        <strain evidence="2 3">Y57</strain>
    </source>
</reference>
<feature type="signal peptide" evidence="1">
    <location>
        <begin position="1"/>
        <end position="22"/>
    </location>
</feature>
<organism evidence="2 3">
    <name type="scientific">Bowmanella yangjiangensis</name>
    <dbReference type="NCBI Taxonomy" id="2811230"/>
    <lineage>
        <taxon>Bacteria</taxon>
        <taxon>Pseudomonadati</taxon>
        <taxon>Pseudomonadota</taxon>
        <taxon>Gammaproteobacteria</taxon>
        <taxon>Alteromonadales</taxon>
        <taxon>Alteromonadaceae</taxon>
        <taxon>Bowmanella</taxon>
    </lineage>
</organism>
<evidence type="ECO:0000313" key="3">
    <source>
        <dbReference type="Proteomes" id="UP000663992"/>
    </source>
</evidence>
<evidence type="ECO:0000313" key="2">
    <source>
        <dbReference type="EMBL" id="MBN7820217.1"/>
    </source>
</evidence>
<dbReference type="Gene3D" id="3.40.190.10">
    <property type="entry name" value="Periplasmic binding protein-like II"/>
    <property type="match status" value="1"/>
</dbReference>
<protein>
    <submittedName>
        <fullName evidence="2">Transporter substrate-binding domain-containing protein</fullName>
    </submittedName>
</protein>
<name>A0ABS3CSX0_9ALTE</name>
<comment type="caution">
    <text evidence="2">The sequence shown here is derived from an EMBL/GenBank/DDBJ whole genome shotgun (WGS) entry which is preliminary data.</text>
</comment>
<keyword evidence="1" id="KW-0732">Signal</keyword>
<dbReference type="RefSeq" id="WP_206594058.1">
    <property type="nucleotide sequence ID" value="NZ_JAFKCS010000008.1"/>
</dbReference>
<sequence>MKYALQHLFFLLLLTTSWQLRAQYQSIEVLAVEYPPFTTITHPYGGLAFELLESAIPQRQWKPLFVPPKRAYASIDSGHWCASFYPANKTSDYFTVELSQQPIKIRLVRLSQTSSFGWKQLSELAGKSVALLRTGESSEFVQQFEDAEVRIVYVESVQAGLQMVLLNRVYMAMLDDISFAGLERDNKAKLQMSENTLLETPITLFVNKACLDDLPKITTSKK</sequence>
<dbReference type="SUPFAM" id="SSF53850">
    <property type="entry name" value="Periplasmic binding protein-like II"/>
    <property type="match status" value="1"/>
</dbReference>
<feature type="chain" id="PRO_5045048625" evidence="1">
    <location>
        <begin position="23"/>
        <end position="222"/>
    </location>
</feature>